<feature type="transmembrane region" description="Helical" evidence="6">
    <location>
        <begin position="315"/>
        <end position="335"/>
    </location>
</feature>
<evidence type="ECO:0000256" key="2">
    <source>
        <dbReference type="ARBA" id="ARBA00022448"/>
    </source>
</evidence>
<evidence type="ECO:0000256" key="1">
    <source>
        <dbReference type="ARBA" id="ARBA00004141"/>
    </source>
</evidence>
<dbReference type="InterPro" id="IPR036259">
    <property type="entry name" value="MFS_trans_sf"/>
</dbReference>
<sequence>MIPAPTTKPSFTEFVCLIAFMMAITAFSIDNLLPAFDVIRRDFKLDNPNDAQLLVYAYLMSFGVAQIVYGPLSDMLGRRPVLIVGTLIFVAGAALAIFAPNFQLLICARIIQGIGSAAGRVLAVAIVRDLYRGSDMARVMSLAMMAFLIAPIIAPAIGTGLLMLGNWHLIFGAMLLLGLTLLVWFVLRMPETLHPEYRMAPSLSRIWRAITTTMTTRVSIGYGTAVGLLLGCVMGYVGSAQQILETTVYGLGKAFSLYFAILATAQGAAALISSRFVRLIGMRRLAHFGACGFALTGIVMVAAALIWAGKPPFPLYYALLMACFFLFGLTVPSFNAMSMEPLGAIAGTAAAFLGTYTTILGAVFGLILGRYFDGTVLPLSIGVAALGSLCVVTILWAERGRLFGAAPPPAEPPPAKKD</sequence>
<organism evidence="8 9">
    <name type="scientific">Variibacter gotjawalensis</name>
    <dbReference type="NCBI Taxonomy" id="1333996"/>
    <lineage>
        <taxon>Bacteria</taxon>
        <taxon>Pseudomonadati</taxon>
        <taxon>Pseudomonadota</taxon>
        <taxon>Alphaproteobacteria</taxon>
        <taxon>Hyphomicrobiales</taxon>
        <taxon>Nitrobacteraceae</taxon>
        <taxon>Variibacter</taxon>
    </lineage>
</organism>
<proteinExistence type="predicted"/>
<dbReference type="SUPFAM" id="SSF103473">
    <property type="entry name" value="MFS general substrate transporter"/>
    <property type="match status" value="1"/>
</dbReference>
<keyword evidence="2" id="KW-0813">Transport</keyword>
<dbReference type="InterPro" id="IPR020846">
    <property type="entry name" value="MFS_dom"/>
</dbReference>
<feature type="transmembrane region" description="Helical" evidence="6">
    <location>
        <begin position="12"/>
        <end position="33"/>
    </location>
</feature>
<dbReference type="EMBL" id="AP014946">
    <property type="protein sequence ID" value="BAT61069.1"/>
    <property type="molecule type" value="Genomic_DNA"/>
</dbReference>
<dbReference type="GO" id="GO:0005886">
    <property type="term" value="C:plasma membrane"/>
    <property type="evidence" value="ECO:0007669"/>
    <property type="project" value="TreeGrafter"/>
</dbReference>
<dbReference type="RefSeq" id="WP_245408553.1">
    <property type="nucleotide sequence ID" value="NZ_AP014946.1"/>
</dbReference>
<comment type="subcellular location">
    <subcellularLocation>
        <location evidence="1">Membrane</location>
        <topology evidence="1">Multi-pass membrane protein</topology>
    </subcellularLocation>
</comment>
<dbReference type="CDD" id="cd17320">
    <property type="entry name" value="MFS_MdfA_MDR_like"/>
    <property type="match status" value="1"/>
</dbReference>
<dbReference type="Gene3D" id="1.20.1720.10">
    <property type="entry name" value="Multidrug resistance protein D"/>
    <property type="match status" value="1"/>
</dbReference>
<dbReference type="PANTHER" id="PTHR23502">
    <property type="entry name" value="MAJOR FACILITATOR SUPERFAMILY"/>
    <property type="match status" value="1"/>
</dbReference>
<accession>A0A0S3PYT6</accession>
<evidence type="ECO:0000256" key="4">
    <source>
        <dbReference type="ARBA" id="ARBA00022989"/>
    </source>
</evidence>
<evidence type="ECO:0000256" key="3">
    <source>
        <dbReference type="ARBA" id="ARBA00022692"/>
    </source>
</evidence>
<evidence type="ECO:0000259" key="7">
    <source>
        <dbReference type="PROSITE" id="PS50850"/>
    </source>
</evidence>
<feature type="transmembrane region" description="Helical" evidence="6">
    <location>
        <begin position="285"/>
        <end position="309"/>
    </location>
</feature>
<keyword evidence="3 6" id="KW-0812">Transmembrane</keyword>
<dbReference type="Proteomes" id="UP000236884">
    <property type="component" value="Chromosome"/>
</dbReference>
<dbReference type="GO" id="GO:1990961">
    <property type="term" value="P:xenobiotic detoxification by transmembrane export across the plasma membrane"/>
    <property type="evidence" value="ECO:0007669"/>
    <property type="project" value="TreeGrafter"/>
</dbReference>
<evidence type="ECO:0000256" key="5">
    <source>
        <dbReference type="ARBA" id="ARBA00023136"/>
    </source>
</evidence>
<keyword evidence="9" id="KW-1185">Reference proteome</keyword>
<evidence type="ECO:0000313" key="8">
    <source>
        <dbReference type="EMBL" id="BAT61069.1"/>
    </source>
</evidence>
<name>A0A0S3PYT6_9BRAD</name>
<feature type="transmembrane region" description="Helical" evidence="6">
    <location>
        <begin position="220"/>
        <end position="243"/>
    </location>
</feature>
<dbReference type="PANTHER" id="PTHR23502:SF132">
    <property type="entry name" value="POLYAMINE TRANSPORTER 2-RELATED"/>
    <property type="match status" value="1"/>
</dbReference>
<feature type="transmembrane region" description="Helical" evidence="6">
    <location>
        <begin position="375"/>
        <end position="397"/>
    </location>
</feature>
<feature type="transmembrane region" description="Helical" evidence="6">
    <location>
        <begin position="255"/>
        <end position="273"/>
    </location>
</feature>
<feature type="transmembrane region" description="Helical" evidence="6">
    <location>
        <begin position="139"/>
        <end position="161"/>
    </location>
</feature>
<reference evidence="8 9" key="1">
    <citation type="submission" date="2015-08" db="EMBL/GenBank/DDBJ databases">
        <title>Investigation of the bacterial diversity of lava forest soil.</title>
        <authorList>
            <person name="Lee J.S."/>
        </authorList>
    </citation>
    <scope>NUCLEOTIDE SEQUENCE [LARGE SCALE GENOMIC DNA]</scope>
    <source>
        <strain evidence="8 9">GJW-30</strain>
    </source>
</reference>
<gene>
    <name evidence="8" type="primary">bcr_2</name>
    <name evidence="8" type="ORF">GJW-30_1_03619</name>
</gene>
<dbReference type="KEGG" id="vgo:GJW-30_1_03619"/>
<feature type="transmembrane region" description="Helical" evidence="6">
    <location>
        <begin position="53"/>
        <end position="69"/>
    </location>
</feature>
<feature type="transmembrane region" description="Helical" evidence="6">
    <location>
        <begin position="342"/>
        <end position="369"/>
    </location>
</feature>
<keyword evidence="5 6" id="KW-0472">Membrane</keyword>
<feature type="transmembrane region" description="Helical" evidence="6">
    <location>
        <begin position="167"/>
        <end position="187"/>
    </location>
</feature>
<evidence type="ECO:0000256" key="6">
    <source>
        <dbReference type="SAM" id="Phobius"/>
    </source>
</evidence>
<protein>
    <submittedName>
        <fullName evidence="8">Bicyclomycin resistance protein</fullName>
    </submittedName>
</protein>
<dbReference type="PROSITE" id="PS50850">
    <property type="entry name" value="MFS"/>
    <property type="match status" value="1"/>
</dbReference>
<feature type="transmembrane region" description="Helical" evidence="6">
    <location>
        <begin position="81"/>
        <end position="98"/>
    </location>
</feature>
<evidence type="ECO:0000313" key="9">
    <source>
        <dbReference type="Proteomes" id="UP000236884"/>
    </source>
</evidence>
<dbReference type="AlphaFoldDB" id="A0A0S3PYT6"/>
<feature type="domain" description="Major facilitator superfamily (MFS) profile" evidence="7">
    <location>
        <begin position="14"/>
        <end position="399"/>
    </location>
</feature>
<dbReference type="GO" id="GO:0022857">
    <property type="term" value="F:transmembrane transporter activity"/>
    <property type="evidence" value="ECO:0007669"/>
    <property type="project" value="InterPro"/>
</dbReference>
<dbReference type="Pfam" id="PF07690">
    <property type="entry name" value="MFS_1"/>
    <property type="match status" value="1"/>
</dbReference>
<keyword evidence="4 6" id="KW-1133">Transmembrane helix</keyword>
<dbReference type="InterPro" id="IPR011701">
    <property type="entry name" value="MFS"/>
</dbReference>